<dbReference type="Proteomes" id="UP001595846">
    <property type="component" value="Unassembled WGS sequence"/>
</dbReference>
<dbReference type="EMBL" id="JBHSAQ010000003">
    <property type="protein sequence ID" value="MFC3958261.1"/>
    <property type="molecule type" value="Genomic_DNA"/>
</dbReference>
<evidence type="ECO:0000313" key="3">
    <source>
        <dbReference type="Proteomes" id="UP001595846"/>
    </source>
</evidence>
<dbReference type="AlphaFoldDB" id="A0ABD5NMN4"/>
<gene>
    <name evidence="2" type="ORF">ACFOUR_07755</name>
</gene>
<protein>
    <submittedName>
        <fullName evidence="2">HalOD1 output domain-containing protein</fullName>
    </submittedName>
</protein>
<dbReference type="InterPro" id="IPR040624">
    <property type="entry name" value="HalOD1"/>
</dbReference>
<reference evidence="2 3" key="1">
    <citation type="journal article" date="2019" name="Int. J. Syst. Evol. Microbiol.">
        <title>The Global Catalogue of Microorganisms (GCM) 10K type strain sequencing project: providing services to taxonomists for standard genome sequencing and annotation.</title>
        <authorList>
            <consortium name="The Broad Institute Genomics Platform"/>
            <consortium name="The Broad Institute Genome Sequencing Center for Infectious Disease"/>
            <person name="Wu L."/>
            <person name="Ma J."/>
        </authorList>
    </citation>
    <scope>NUCLEOTIDE SEQUENCE [LARGE SCALE GENOMIC DNA]</scope>
    <source>
        <strain evidence="2 3">IBRC-M 10256</strain>
    </source>
</reference>
<evidence type="ECO:0000259" key="1">
    <source>
        <dbReference type="Pfam" id="PF18545"/>
    </source>
</evidence>
<dbReference type="GeneID" id="73904123"/>
<name>A0ABD5NMN4_9EURY</name>
<proteinExistence type="predicted"/>
<evidence type="ECO:0000313" key="2">
    <source>
        <dbReference type="EMBL" id="MFC3958261.1"/>
    </source>
</evidence>
<organism evidence="2 3">
    <name type="scientific">Halovivax cerinus</name>
    <dbReference type="NCBI Taxonomy" id="1487865"/>
    <lineage>
        <taxon>Archaea</taxon>
        <taxon>Methanobacteriati</taxon>
        <taxon>Methanobacteriota</taxon>
        <taxon>Stenosarchaea group</taxon>
        <taxon>Halobacteria</taxon>
        <taxon>Halobacteriales</taxon>
        <taxon>Natrialbaceae</taxon>
        <taxon>Halovivax</taxon>
    </lineage>
</organism>
<feature type="domain" description="Halobacterial output" evidence="1">
    <location>
        <begin position="12"/>
        <end position="85"/>
    </location>
</feature>
<dbReference type="RefSeq" id="WP_256531389.1">
    <property type="nucleotide sequence ID" value="NZ_CP101824.1"/>
</dbReference>
<dbReference type="Pfam" id="PF18545">
    <property type="entry name" value="HalOD1"/>
    <property type="match status" value="1"/>
</dbReference>
<keyword evidence="3" id="KW-1185">Reference proteome</keyword>
<comment type="caution">
    <text evidence="2">The sequence shown here is derived from an EMBL/GenBank/DDBJ whole genome shotgun (WGS) entry which is preliminary data.</text>
</comment>
<accession>A0ABD5NMN4</accession>
<sequence length="90" mass="9609">MLASADRSRGVEEPPSIAIVTAVAEHEGVDPTALRPPEYDSLYRVCDPDALDALFASDSTTKGSVCFRFCGYEVEVTSEGTVSVVDPNVQ</sequence>